<evidence type="ECO:0000313" key="2">
    <source>
        <dbReference type="EMBL" id="VAW04701.1"/>
    </source>
</evidence>
<dbReference type="AlphaFoldDB" id="A0A3B0SEL1"/>
<gene>
    <name evidence="2" type="ORF">MNBD_ACTINO01-2248</name>
</gene>
<sequence>MFFLSVKTIETYKARLMQKLGAHSRAELVRYALELDILE</sequence>
<dbReference type="PROSITE" id="PS50043">
    <property type="entry name" value="HTH_LUXR_2"/>
    <property type="match status" value="1"/>
</dbReference>
<dbReference type="EMBL" id="UOEI01000404">
    <property type="protein sequence ID" value="VAW04701.1"/>
    <property type="molecule type" value="Genomic_DNA"/>
</dbReference>
<accession>A0A3B0SEL1</accession>
<dbReference type="SUPFAM" id="SSF46894">
    <property type="entry name" value="C-terminal effector domain of the bipartite response regulators"/>
    <property type="match status" value="1"/>
</dbReference>
<name>A0A3B0SEL1_9ZZZZ</name>
<dbReference type="InterPro" id="IPR016032">
    <property type="entry name" value="Sig_transdc_resp-reg_C-effctor"/>
</dbReference>
<dbReference type="Pfam" id="PF00196">
    <property type="entry name" value="GerE"/>
    <property type="match status" value="1"/>
</dbReference>
<protein>
    <recommendedName>
        <fullName evidence="1">HTH luxR-type domain-containing protein</fullName>
    </recommendedName>
</protein>
<organism evidence="2">
    <name type="scientific">hydrothermal vent metagenome</name>
    <dbReference type="NCBI Taxonomy" id="652676"/>
    <lineage>
        <taxon>unclassified sequences</taxon>
        <taxon>metagenomes</taxon>
        <taxon>ecological metagenomes</taxon>
    </lineage>
</organism>
<dbReference type="GO" id="GO:0003677">
    <property type="term" value="F:DNA binding"/>
    <property type="evidence" value="ECO:0007669"/>
    <property type="project" value="InterPro"/>
</dbReference>
<feature type="domain" description="HTH luxR-type" evidence="1">
    <location>
        <begin position="1"/>
        <end position="36"/>
    </location>
</feature>
<dbReference type="Gene3D" id="1.10.10.10">
    <property type="entry name" value="Winged helix-like DNA-binding domain superfamily/Winged helix DNA-binding domain"/>
    <property type="match status" value="1"/>
</dbReference>
<reference evidence="2" key="1">
    <citation type="submission" date="2018-06" db="EMBL/GenBank/DDBJ databases">
        <authorList>
            <person name="Zhirakovskaya E."/>
        </authorList>
    </citation>
    <scope>NUCLEOTIDE SEQUENCE</scope>
</reference>
<proteinExistence type="predicted"/>
<dbReference type="InterPro" id="IPR000792">
    <property type="entry name" value="Tscrpt_reg_LuxR_C"/>
</dbReference>
<evidence type="ECO:0000259" key="1">
    <source>
        <dbReference type="PROSITE" id="PS50043"/>
    </source>
</evidence>
<dbReference type="GO" id="GO:0006355">
    <property type="term" value="P:regulation of DNA-templated transcription"/>
    <property type="evidence" value="ECO:0007669"/>
    <property type="project" value="InterPro"/>
</dbReference>
<dbReference type="InterPro" id="IPR036388">
    <property type="entry name" value="WH-like_DNA-bd_sf"/>
</dbReference>